<dbReference type="InterPro" id="IPR050624">
    <property type="entry name" value="HTH-type_Tx_Regulator"/>
</dbReference>
<dbReference type="Gene3D" id="1.10.357.10">
    <property type="entry name" value="Tetracycline Repressor, domain 2"/>
    <property type="match status" value="1"/>
</dbReference>
<reference evidence="2 5" key="2">
    <citation type="submission" date="2018-11" db="EMBL/GenBank/DDBJ databases">
        <title>Species Designations Belie Phenotypic and Genotypic Heterogeneity in Oral Streptococci.</title>
        <authorList>
            <person name="Velsko I."/>
        </authorList>
    </citation>
    <scope>NUCLEOTIDE SEQUENCE [LARGE SCALE GENOMIC DNA]</scope>
    <source>
        <strain evidence="2 5">BCC16</strain>
    </source>
</reference>
<dbReference type="Proteomes" id="UP000249623">
    <property type="component" value="Chromosome 1"/>
</dbReference>
<dbReference type="PANTHER" id="PTHR43479">
    <property type="entry name" value="ACREF/ENVCD OPERON REPRESSOR-RELATED"/>
    <property type="match status" value="1"/>
</dbReference>
<organism evidence="3 4">
    <name type="scientific">Streptococcus sanguinis</name>
    <dbReference type="NCBI Taxonomy" id="1305"/>
    <lineage>
        <taxon>Bacteria</taxon>
        <taxon>Bacillati</taxon>
        <taxon>Bacillota</taxon>
        <taxon>Bacilli</taxon>
        <taxon>Lactobacillales</taxon>
        <taxon>Streptococcaceae</taxon>
        <taxon>Streptococcus</taxon>
    </lineage>
</organism>
<gene>
    <name evidence="2" type="ORF">D8879_11560</name>
    <name evidence="3" type="ORF">NCTC11085_01774</name>
</gene>
<evidence type="ECO:0000313" key="2">
    <source>
        <dbReference type="EMBL" id="RSI27927.1"/>
    </source>
</evidence>
<sequence>MTKDTRENIITAFFRLSEKYPDKSNFSFSEIAEEAGIARQTIYKNHFNSPNEIIEAIHHDIDERIMSKMLDFVPGSNESDNALFINYLASEIIPLIYENRIWLKYLYSTAADPNWELFLKKQYKTWISQNIQLSSKMGLSKEFTEELLVNYTLSIIKSWITQAIPESPEVFSKKFKSLCKLSIQDIIQNA</sequence>
<evidence type="ECO:0000313" key="5">
    <source>
        <dbReference type="Proteomes" id="UP000273966"/>
    </source>
</evidence>
<dbReference type="PANTHER" id="PTHR43479:SF11">
    <property type="entry name" value="ACREF_ENVCD OPERON REPRESSOR-RELATED"/>
    <property type="match status" value="1"/>
</dbReference>
<dbReference type="Pfam" id="PF14278">
    <property type="entry name" value="TetR_C_8"/>
    <property type="match status" value="1"/>
</dbReference>
<evidence type="ECO:0000259" key="1">
    <source>
        <dbReference type="Pfam" id="PF14278"/>
    </source>
</evidence>
<dbReference type="EMBL" id="LS483346">
    <property type="protein sequence ID" value="SQF35481.1"/>
    <property type="molecule type" value="Genomic_DNA"/>
</dbReference>
<evidence type="ECO:0000313" key="3">
    <source>
        <dbReference type="EMBL" id="SQF35481.1"/>
    </source>
</evidence>
<protein>
    <submittedName>
        <fullName evidence="3">Putative transcriptional regulator, TetR family</fullName>
    </submittedName>
</protein>
<dbReference type="EMBL" id="RJMT01000021">
    <property type="protein sequence ID" value="RSI27927.1"/>
    <property type="molecule type" value="Genomic_DNA"/>
</dbReference>
<accession>A0A2X3XIF8</accession>
<dbReference type="SUPFAM" id="SSF46689">
    <property type="entry name" value="Homeodomain-like"/>
    <property type="match status" value="1"/>
</dbReference>
<dbReference type="InterPro" id="IPR039532">
    <property type="entry name" value="TetR_C_Firmicutes"/>
</dbReference>
<dbReference type="Proteomes" id="UP000273966">
    <property type="component" value="Unassembled WGS sequence"/>
</dbReference>
<evidence type="ECO:0000313" key="4">
    <source>
        <dbReference type="Proteomes" id="UP000249623"/>
    </source>
</evidence>
<name>A0A2X3XIF8_STRSA</name>
<feature type="domain" description="Transcriptional regulator TetR C-terminal Firmicutes type" evidence="1">
    <location>
        <begin position="92"/>
        <end position="178"/>
    </location>
</feature>
<dbReference type="InterPro" id="IPR009057">
    <property type="entry name" value="Homeodomain-like_sf"/>
</dbReference>
<proteinExistence type="predicted"/>
<dbReference type="AlphaFoldDB" id="A0A2X3XIF8"/>
<reference evidence="3 4" key="1">
    <citation type="submission" date="2018-06" db="EMBL/GenBank/DDBJ databases">
        <authorList>
            <consortium name="Pathogen Informatics"/>
            <person name="Doyle S."/>
        </authorList>
    </citation>
    <scope>NUCLEOTIDE SEQUENCE [LARGE SCALE GENOMIC DNA]</scope>
    <source>
        <strain evidence="3 4">NCTC11085</strain>
    </source>
</reference>
<dbReference type="RefSeq" id="WP_002923562.1">
    <property type="nucleotide sequence ID" value="NZ_CP071419.1"/>
</dbReference>